<dbReference type="InParanoid" id="A0A2Y9FZH9"/>
<dbReference type="SUPFAM" id="SSF53474">
    <property type="entry name" value="alpha/beta-Hydrolases"/>
    <property type="match status" value="1"/>
</dbReference>
<sequence>MSTMILLPSEPSTIDASNFQMDRKTRFIIHGFIDKRDESWLLDMCKNMFQVEEVKCICVDWRRCSQTSFTQEANKVQVVGTQVAQMLSVLLMSQTNYSYSPSNVHLIGHSLGAHVAGEAGSGTPGLDRITGLGPIEASFRGTPEEVRLDPSDAVFVDVIHTDAAHLIPFLGFGTNQLVGHTDFFPQGGEEMPEYEKALSQIIDLDGIWTGTQDFVACNHLRSYKYYSESILNPNGFAVYPCAFLGTVPLQGCCPPMFGECFYFSISRGIMMPSSTHSYEFDAKLYVGTIEKVKFLWHNNVVNATFRKVGAAKITVQKGEEKTVYNFCSEGTVKEDMLLTLTPC</sequence>
<dbReference type="Pfam" id="PF01477">
    <property type="entry name" value="PLAT"/>
    <property type="match status" value="1"/>
</dbReference>
<keyword evidence="8" id="KW-1185">Reference proteome</keyword>
<dbReference type="AlphaFoldDB" id="A0A2Y9FZH9"/>
<feature type="domain" description="PLAT" evidence="7">
    <location>
        <begin position="223"/>
        <end position="343"/>
    </location>
</feature>
<comment type="catalytic activity">
    <reaction evidence="6">
        <text>a triacylglycerol + H2O = a diacylglycerol + a fatty acid + H(+)</text>
        <dbReference type="Rhea" id="RHEA:12044"/>
        <dbReference type="ChEBI" id="CHEBI:15377"/>
        <dbReference type="ChEBI" id="CHEBI:15378"/>
        <dbReference type="ChEBI" id="CHEBI:17855"/>
        <dbReference type="ChEBI" id="CHEBI:18035"/>
        <dbReference type="ChEBI" id="CHEBI:28868"/>
        <dbReference type="EC" id="3.1.1.3"/>
    </reaction>
</comment>
<dbReference type="PRINTS" id="PR00823">
    <property type="entry name" value="PANCLIPASE"/>
</dbReference>
<evidence type="ECO:0000313" key="8">
    <source>
        <dbReference type="Proteomes" id="UP000248480"/>
    </source>
</evidence>
<dbReference type="GeneID" id="101348761"/>
<dbReference type="RefSeq" id="XP_012410558.1">
    <property type="nucleotide sequence ID" value="XM_012555104.1"/>
</dbReference>
<organism evidence="8 9">
    <name type="scientific">Trichechus manatus latirostris</name>
    <name type="common">Florida manatee</name>
    <dbReference type="NCBI Taxonomy" id="127582"/>
    <lineage>
        <taxon>Eukaryota</taxon>
        <taxon>Metazoa</taxon>
        <taxon>Chordata</taxon>
        <taxon>Craniata</taxon>
        <taxon>Vertebrata</taxon>
        <taxon>Euteleostomi</taxon>
        <taxon>Mammalia</taxon>
        <taxon>Eutheria</taxon>
        <taxon>Afrotheria</taxon>
        <taxon>Sirenia</taxon>
        <taxon>Trichechidae</taxon>
        <taxon>Trichechus</taxon>
    </lineage>
</organism>
<dbReference type="SMART" id="SM00308">
    <property type="entry name" value="LH2"/>
    <property type="match status" value="1"/>
</dbReference>
<dbReference type="PRINTS" id="PR00821">
    <property type="entry name" value="TAGLIPASE"/>
</dbReference>
<keyword evidence="3 6" id="KW-0964">Secreted</keyword>
<dbReference type="PANTHER" id="PTHR11610:SF108">
    <property type="entry name" value="INACTIVE PANCREATIC LIPASE-RELATED PROTEIN 1"/>
    <property type="match status" value="1"/>
</dbReference>
<accession>A0A2Y9FZH9</accession>
<dbReference type="InterPro" id="IPR002331">
    <property type="entry name" value="Lipase_panc"/>
</dbReference>
<dbReference type="Gene3D" id="3.40.50.1820">
    <property type="entry name" value="alpha/beta hydrolase"/>
    <property type="match status" value="1"/>
</dbReference>
<gene>
    <name evidence="9" type="primary">LOC101348761</name>
</gene>
<keyword evidence="6" id="KW-0443">Lipid metabolism</keyword>
<evidence type="ECO:0000256" key="1">
    <source>
        <dbReference type="ARBA" id="ARBA00004613"/>
    </source>
</evidence>
<keyword evidence="6" id="KW-0442">Lipid degradation</keyword>
<dbReference type="KEGG" id="tmu:101348761"/>
<dbReference type="PANTHER" id="PTHR11610">
    <property type="entry name" value="LIPASE"/>
    <property type="match status" value="1"/>
</dbReference>
<dbReference type="InterPro" id="IPR033906">
    <property type="entry name" value="Lipase_N"/>
</dbReference>
<dbReference type="InterPro" id="IPR013818">
    <property type="entry name" value="Lipase"/>
</dbReference>
<dbReference type="GO" id="GO:0016042">
    <property type="term" value="P:lipid catabolic process"/>
    <property type="evidence" value="ECO:0007669"/>
    <property type="project" value="UniProtKB-KW"/>
</dbReference>
<reference evidence="9" key="1">
    <citation type="submission" date="2025-08" db="UniProtKB">
        <authorList>
            <consortium name="RefSeq"/>
        </authorList>
    </citation>
    <scope>IDENTIFICATION</scope>
</reference>
<evidence type="ECO:0000256" key="2">
    <source>
        <dbReference type="ARBA" id="ARBA00010701"/>
    </source>
</evidence>
<dbReference type="InterPro" id="IPR029058">
    <property type="entry name" value="AB_hydrolase_fold"/>
</dbReference>
<dbReference type="CDD" id="cd00707">
    <property type="entry name" value="Pancreat_lipase_like"/>
    <property type="match status" value="1"/>
</dbReference>
<dbReference type="STRING" id="127582.A0A2Y9FZH9"/>
<dbReference type="InterPro" id="IPR036392">
    <property type="entry name" value="PLAT/LH2_dom_sf"/>
</dbReference>
<comment type="subcellular location">
    <subcellularLocation>
        <location evidence="1 6">Secreted</location>
    </subcellularLocation>
</comment>
<protein>
    <recommendedName>
        <fullName evidence="6">Triacylglycerol lipase</fullName>
        <ecNumber evidence="6">3.1.1.3</ecNumber>
    </recommendedName>
    <alternativeName>
        <fullName evidence="6">Pancreatic lipase</fullName>
    </alternativeName>
</protein>
<dbReference type="GO" id="GO:0004465">
    <property type="term" value="F:lipoprotein lipase activity"/>
    <property type="evidence" value="ECO:0007669"/>
    <property type="project" value="TreeGrafter"/>
</dbReference>
<dbReference type="GO" id="GO:0005576">
    <property type="term" value="C:extracellular region"/>
    <property type="evidence" value="ECO:0007669"/>
    <property type="project" value="UniProtKB-SubCell"/>
</dbReference>
<dbReference type="InterPro" id="IPR001024">
    <property type="entry name" value="PLAT/LH2_dom"/>
</dbReference>
<dbReference type="EC" id="3.1.1.3" evidence="6"/>
<evidence type="ECO:0000256" key="3">
    <source>
        <dbReference type="ARBA" id="ARBA00022525"/>
    </source>
</evidence>
<evidence type="ECO:0000256" key="4">
    <source>
        <dbReference type="ARBA" id="ARBA00023157"/>
    </source>
</evidence>
<evidence type="ECO:0000256" key="5">
    <source>
        <dbReference type="RuleBase" id="RU004262"/>
    </source>
</evidence>
<dbReference type="InterPro" id="IPR000734">
    <property type="entry name" value="TAG_lipase"/>
</dbReference>
<evidence type="ECO:0000256" key="6">
    <source>
        <dbReference type="RuleBase" id="RU362046"/>
    </source>
</evidence>
<comment type="similarity">
    <text evidence="2 5">Belongs to the AB hydrolase superfamily. Lipase family.</text>
</comment>
<evidence type="ECO:0000259" key="7">
    <source>
        <dbReference type="SMART" id="SM00308"/>
    </source>
</evidence>
<proteinExistence type="inferred from homology"/>
<keyword evidence="4 6" id="KW-1015">Disulfide bond</keyword>
<dbReference type="SUPFAM" id="SSF49723">
    <property type="entry name" value="Lipase/lipooxygenase domain (PLAT/LH2 domain)"/>
    <property type="match status" value="1"/>
</dbReference>
<dbReference type="Pfam" id="PF00151">
    <property type="entry name" value="Lipase"/>
    <property type="match status" value="1"/>
</dbReference>
<name>A0A2Y9FZH9_TRIMA</name>
<evidence type="ECO:0000313" key="9">
    <source>
        <dbReference type="RefSeq" id="XP_012410558.1"/>
    </source>
</evidence>
<dbReference type="Proteomes" id="UP000248480">
    <property type="component" value="Unplaced"/>
</dbReference>